<evidence type="ECO:0000256" key="2">
    <source>
        <dbReference type="ARBA" id="ARBA00004496"/>
    </source>
</evidence>
<sequence length="241" mass="26561">MADMEDVIASLTTASRLFAADAMENQTGIVLGQQGGREVQVSGYTERSAAPDRARVCFHLSSCKGTAAEAKSSVQRRLEYAEQCLRQSGVTEENITITREFQKTSNSYQMDAEICVVFLDFGKLQTVCNTLVEKLDSSITISPVQFYHSPPCMEKLRCDVCLGAVGDARRKAQEICRLVGQALGKALIIKEEEIREWVDQSDTTCGSSSIQQKIKSVTVHAASKVFATFEIKAKEKNKKNC</sequence>
<accession>A0A8C5R9S7</accession>
<reference evidence="6" key="2">
    <citation type="submission" date="2025-09" db="UniProtKB">
        <authorList>
            <consortium name="Ensembl"/>
        </authorList>
    </citation>
    <scope>IDENTIFICATION</scope>
</reference>
<evidence type="ECO:0000256" key="1">
    <source>
        <dbReference type="ARBA" id="ARBA00004123"/>
    </source>
</evidence>
<keyword evidence="4" id="KW-0963">Cytoplasm</keyword>
<dbReference type="GO" id="GO:0005737">
    <property type="term" value="C:cytoplasm"/>
    <property type="evidence" value="ECO:0007669"/>
    <property type="project" value="UniProtKB-SubCell"/>
</dbReference>
<dbReference type="Proteomes" id="UP000694569">
    <property type="component" value="Unplaced"/>
</dbReference>
<reference evidence="6" key="1">
    <citation type="submission" date="2025-08" db="UniProtKB">
        <authorList>
            <consortium name="Ensembl"/>
        </authorList>
    </citation>
    <scope>IDENTIFICATION</scope>
</reference>
<evidence type="ECO:0000256" key="5">
    <source>
        <dbReference type="ARBA" id="ARBA00023242"/>
    </source>
</evidence>
<dbReference type="PANTHER" id="PTHR18842">
    <property type="entry name" value="INTERLEUKIN-1 RECEPTOR-ASSOCIATED KINASE 1-BINDING PROTEIN 1"/>
    <property type="match status" value="1"/>
</dbReference>
<evidence type="ECO:0000313" key="6">
    <source>
        <dbReference type="Ensembl" id="ENSLLEP00000048550.1"/>
    </source>
</evidence>
<dbReference type="GO" id="GO:0006955">
    <property type="term" value="P:immune response"/>
    <property type="evidence" value="ECO:0007669"/>
    <property type="project" value="InterPro"/>
</dbReference>
<evidence type="ECO:0000256" key="3">
    <source>
        <dbReference type="ARBA" id="ARBA00005509"/>
    </source>
</evidence>
<comment type="subcellular location">
    <subcellularLocation>
        <location evidence="2">Cytoplasm</location>
    </subcellularLocation>
    <subcellularLocation>
        <location evidence="1">Nucleus</location>
    </subcellularLocation>
</comment>
<dbReference type="InterPro" id="IPR030312">
    <property type="entry name" value="IRAK1BP1"/>
</dbReference>
<dbReference type="OrthoDB" id="6365554at2759"/>
<dbReference type="GO" id="GO:0043123">
    <property type="term" value="P:positive regulation of canonical NF-kappaB signal transduction"/>
    <property type="evidence" value="ECO:0007669"/>
    <property type="project" value="InterPro"/>
</dbReference>
<keyword evidence="7" id="KW-1185">Reference proteome</keyword>
<evidence type="ECO:0000313" key="7">
    <source>
        <dbReference type="Proteomes" id="UP000694569"/>
    </source>
</evidence>
<dbReference type="PANTHER" id="PTHR18842:SF2">
    <property type="entry name" value="INTERLEUKIN-1 RECEPTOR-ASSOCIATED KINASE 1-BINDING PROTEIN 1"/>
    <property type="match status" value="1"/>
</dbReference>
<dbReference type="InterPro" id="IPR007497">
    <property type="entry name" value="SIMPL/DUF541"/>
</dbReference>
<evidence type="ECO:0000256" key="4">
    <source>
        <dbReference type="ARBA" id="ARBA00022490"/>
    </source>
</evidence>
<comment type="similarity">
    <text evidence="3">Belongs to the IRAK1BP1 family.</text>
</comment>
<keyword evidence="5" id="KW-0539">Nucleus</keyword>
<organism evidence="6 7">
    <name type="scientific">Leptobrachium leishanense</name>
    <name type="common">Leishan spiny toad</name>
    <dbReference type="NCBI Taxonomy" id="445787"/>
    <lineage>
        <taxon>Eukaryota</taxon>
        <taxon>Metazoa</taxon>
        <taxon>Chordata</taxon>
        <taxon>Craniata</taxon>
        <taxon>Vertebrata</taxon>
        <taxon>Euteleostomi</taxon>
        <taxon>Amphibia</taxon>
        <taxon>Batrachia</taxon>
        <taxon>Anura</taxon>
        <taxon>Pelobatoidea</taxon>
        <taxon>Megophryidae</taxon>
        <taxon>Leptobrachium</taxon>
    </lineage>
</organism>
<gene>
    <name evidence="6" type="primary">IRAK1BP1</name>
</gene>
<dbReference type="GeneTree" id="ENSGT00390000012588"/>
<dbReference type="Ensembl" id="ENSLLET00000050445.1">
    <property type="protein sequence ID" value="ENSLLEP00000048550.1"/>
    <property type="gene ID" value="ENSLLEG00000030603.1"/>
</dbReference>
<name>A0A8C5R9S7_9ANUR</name>
<dbReference type="GO" id="GO:0005634">
    <property type="term" value="C:nucleus"/>
    <property type="evidence" value="ECO:0007669"/>
    <property type="project" value="UniProtKB-SubCell"/>
</dbReference>
<proteinExistence type="inferred from homology"/>
<dbReference type="AlphaFoldDB" id="A0A8C5R9S7"/>
<dbReference type="Pfam" id="PF04402">
    <property type="entry name" value="SIMPL"/>
    <property type="match status" value="1"/>
</dbReference>
<protein>
    <submittedName>
        <fullName evidence="6">Interleukin 1 receptor associated kinase 1 binding protein 1</fullName>
    </submittedName>
</protein>